<dbReference type="Pfam" id="PF02578">
    <property type="entry name" value="Cu-oxidase_4"/>
    <property type="match status" value="1"/>
</dbReference>
<dbReference type="SUPFAM" id="SSF64438">
    <property type="entry name" value="CNF1/YfiH-like putative cysteine hydrolases"/>
    <property type="match status" value="1"/>
</dbReference>
<dbReference type="Proteomes" id="UP000195447">
    <property type="component" value="Unassembled WGS sequence"/>
</dbReference>
<evidence type="ECO:0000313" key="12">
    <source>
        <dbReference type="Proteomes" id="UP000195447"/>
    </source>
</evidence>
<evidence type="ECO:0000256" key="2">
    <source>
        <dbReference type="ARBA" id="ARBA00003215"/>
    </source>
</evidence>
<evidence type="ECO:0008006" key="13">
    <source>
        <dbReference type="Google" id="ProtNLM"/>
    </source>
</evidence>
<evidence type="ECO:0000256" key="6">
    <source>
        <dbReference type="ARBA" id="ARBA00022801"/>
    </source>
</evidence>
<evidence type="ECO:0000256" key="10">
    <source>
        <dbReference type="ARBA" id="ARBA00049893"/>
    </source>
</evidence>
<evidence type="ECO:0000256" key="1">
    <source>
        <dbReference type="ARBA" id="ARBA00000553"/>
    </source>
</evidence>
<dbReference type="GO" id="GO:0005507">
    <property type="term" value="F:copper ion binding"/>
    <property type="evidence" value="ECO:0007669"/>
    <property type="project" value="TreeGrafter"/>
</dbReference>
<comment type="catalytic activity">
    <reaction evidence="8">
        <text>adenosine + H2O + H(+) = inosine + NH4(+)</text>
        <dbReference type="Rhea" id="RHEA:24408"/>
        <dbReference type="ChEBI" id="CHEBI:15377"/>
        <dbReference type="ChEBI" id="CHEBI:15378"/>
        <dbReference type="ChEBI" id="CHEBI:16335"/>
        <dbReference type="ChEBI" id="CHEBI:17596"/>
        <dbReference type="ChEBI" id="CHEBI:28938"/>
        <dbReference type="EC" id="3.5.4.4"/>
    </reaction>
    <physiologicalReaction direction="left-to-right" evidence="8">
        <dbReference type="Rhea" id="RHEA:24409"/>
    </physiologicalReaction>
</comment>
<dbReference type="InterPro" id="IPR011324">
    <property type="entry name" value="Cytotoxic_necrot_fac-like_cat"/>
</dbReference>
<keyword evidence="12" id="KW-1185">Reference proteome</keyword>
<dbReference type="GO" id="GO:0017061">
    <property type="term" value="F:S-methyl-5-thioadenosine phosphorylase activity"/>
    <property type="evidence" value="ECO:0007669"/>
    <property type="project" value="UniProtKB-EC"/>
</dbReference>
<accession>A0A1Y4LZH4</accession>
<gene>
    <name evidence="11" type="ORF">B5F14_00965</name>
</gene>
<organism evidence="11 12">
    <name type="scientific">Faecalitalea cylindroides</name>
    <dbReference type="NCBI Taxonomy" id="39483"/>
    <lineage>
        <taxon>Bacteria</taxon>
        <taxon>Bacillati</taxon>
        <taxon>Bacillota</taxon>
        <taxon>Erysipelotrichia</taxon>
        <taxon>Erysipelotrichales</taxon>
        <taxon>Erysipelotrichaceae</taxon>
        <taxon>Faecalitalea</taxon>
    </lineage>
</organism>
<evidence type="ECO:0000256" key="5">
    <source>
        <dbReference type="ARBA" id="ARBA00022723"/>
    </source>
</evidence>
<evidence type="ECO:0000256" key="7">
    <source>
        <dbReference type="ARBA" id="ARBA00022833"/>
    </source>
</evidence>
<keyword evidence="5" id="KW-0479">Metal-binding</keyword>
<reference evidence="12" key="1">
    <citation type="submission" date="2017-04" db="EMBL/GenBank/DDBJ databases">
        <title>Function of individual gut microbiota members based on whole genome sequencing of pure cultures obtained from chicken caecum.</title>
        <authorList>
            <person name="Medvecky M."/>
            <person name="Cejkova D."/>
            <person name="Polansky O."/>
            <person name="Karasova D."/>
            <person name="Kubasova T."/>
            <person name="Cizek A."/>
            <person name="Rychlik I."/>
        </authorList>
    </citation>
    <scope>NUCLEOTIDE SEQUENCE [LARGE SCALE GENOMIC DNA]</scope>
    <source>
        <strain evidence="12">An178</strain>
    </source>
</reference>
<evidence type="ECO:0000256" key="4">
    <source>
        <dbReference type="ARBA" id="ARBA00022679"/>
    </source>
</evidence>
<keyword evidence="7" id="KW-0862">Zinc</keyword>
<comment type="catalytic activity">
    <reaction evidence="10">
        <text>S-methyl-5'-thioadenosine + phosphate = 5-(methylsulfanyl)-alpha-D-ribose 1-phosphate + adenine</text>
        <dbReference type="Rhea" id="RHEA:11852"/>
        <dbReference type="ChEBI" id="CHEBI:16708"/>
        <dbReference type="ChEBI" id="CHEBI:17509"/>
        <dbReference type="ChEBI" id="CHEBI:43474"/>
        <dbReference type="ChEBI" id="CHEBI:58533"/>
        <dbReference type="EC" id="2.4.2.28"/>
    </reaction>
    <physiologicalReaction direction="left-to-right" evidence="10">
        <dbReference type="Rhea" id="RHEA:11853"/>
    </physiologicalReaction>
</comment>
<keyword evidence="4" id="KW-0808">Transferase</keyword>
<dbReference type="PANTHER" id="PTHR30616:SF2">
    <property type="entry name" value="PURINE NUCLEOSIDE PHOSPHORYLASE LACC1"/>
    <property type="match status" value="1"/>
</dbReference>
<evidence type="ECO:0000313" key="11">
    <source>
        <dbReference type="EMBL" id="OUP61987.1"/>
    </source>
</evidence>
<comment type="catalytic activity">
    <reaction evidence="1">
        <text>inosine + phosphate = alpha-D-ribose 1-phosphate + hypoxanthine</text>
        <dbReference type="Rhea" id="RHEA:27646"/>
        <dbReference type="ChEBI" id="CHEBI:17368"/>
        <dbReference type="ChEBI" id="CHEBI:17596"/>
        <dbReference type="ChEBI" id="CHEBI:43474"/>
        <dbReference type="ChEBI" id="CHEBI:57720"/>
        <dbReference type="EC" id="2.4.2.1"/>
    </reaction>
    <physiologicalReaction direction="left-to-right" evidence="1">
        <dbReference type="Rhea" id="RHEA:27647"/>
    </physiologicalReaction>
</comment>
<evidence type="ECO:0000256" key="8">
    <source>
        <dbReference type="ARBA" id="ARBA00047989"/>
    </source>
</evidence>
<protein>
    <recommendedName>
        <fullName evidence="13">Purine nucleoside phosphorylase</fullName>
    </recommendedName>
</protein>
<sequence>MKQITYVNNSIVFGATTLKDTSVPENNNMALHVCLDPEKVMINRYQLSQELNQPLSNWALPWQKHTANIYEVTQKDKQKGAFDKDTSIMNVDAVYTCEKNILIGVFTADCVGIFLVDETKPSICCIHSGWKGTVQAITDKCVKELIQNKIINPKTTKAFFSPSILFDSLEVGMEVIDQIKQLNFDVEPFIRYMPNQKAFIDNQGLNIQMLLNNGLNIDNIYPSKLDTKKELNDCFSFRNDKKTGEHFTYGYIK</sequence>
<evidence type="ECO:0000256" key="3">
    <source>
        <dbReference type="ARBA" id="ARBA00007353"/>
    </source>
</evidence>
<dbReference type="CDD" id="cd16833">
    <property type="entry name" value="YfiH"/>
    <property type="match status" value="1"/>
</dbReference>
<comment type="function">
    <text evidence="2">Purine nucleoside enzyme that catalyzes the phosphorolysis of adenosine and inosine nucleosides, yielding D-ribose 1-phosphate and the respective free bases, adenine and hypoxanthine. Also catalyzes the phosphorolysis of S-methyl-5'-thioadenosine into adenine and S-methyl-5-thio-alpha-D-ribose 1-phosphate. Also has adenosine deaminase activity.</text>
</comment>
<comment type="catalytic activity">
    <reaction evidence="9">
        <text>adenosine + phosphate = alpha-D-ribose 1-phosphate + adenine</text>
        <dbReference type="Rhea" id="RHEA:27642"/>
        <dbReference type="ChEBI" id="CHEBI:16335"/>
        <dbReference type="ChEBI" id="CHEBI:16708"/>
        <dbReference type="ChEBI" id="CHEBI:43474"/>
        <dbReference type="ChEBI" id="CHEBI:57720"/>
        <dbReference type="EC" id="2.4.2.1"/>
    </reaction>
    <physiologicalReaction direction="left-to-right" evidence="9">
        <dbReference type="Rhea" id="RHEA:27643"/>
    </physiologicalReaction>
</comment>
<comment type="caution">
    <text evidence="11">The sequence shown here is derived from an EMBL/GenBank/DDBJ whole genome shotgun (WGS) entry which is preliminary data.</text>
</comment>
<comment type="similarity">
    <text evidence="3">Belongs to the purine nucleoside phosphorylase YfiH/LACC1 family.</text>
</comment>
<keyword evidence="6" id="KW-0378">Hydrolase</keyword>
<evidence type="ECO:0000256" key="9">
    <source>
        <dbReference type="ARBA" id="ARBA00048968"/>
    </source>
</evidence>
<proteinExistence type="inferred from homology"/>
<dbReference type="InterPro" id="IPR003730">
    <property type="entry name" value="Cu_polyphenol_OxRdtase"/>
</dbReference>
<dbReference type="AlphaFoldDB" id="A0A1Y4LZH4"/>
<dbReference type="Gene3D" id="3.60.140.10">
    <property type="entry name" value="CNF1/YfiH-like putative cysteine hydrolases"/>
    <property type="match status" value="1"/>
</dbReference>
<dbReference type="RefSeq" id="WP_022355324.1">
    <property type="nucleotide sequence ID" value="NZ_JACJIY010000008.1"/>
</dbReference>
<dbReference type="PANTHER" id="PTHR30616">
    <property type="entry name" value="UNCHARACTERIZED PROTEIN YFIH"/>
    <property type="match status" value="1"/>
</dbReference>
<name>A0A1Y4LZH4_9FIRM</name>
<dbReference type="EMBL" id="NFKM01000001">
    <property type="protein sequence ID" value="OUP61987.1"/>
    <property type="molecule type" value="Genomic_DNA"/>
</dbReference>
<dbReference type="GO" id="GO:0016787">
    <property type="term" value="F:hydrolase activity"/>
    <property type="evidence" value="ECO:0007669"/>
    <property type="project" value="UniProtKB-KW"/>
</dbReference>
<dbReference type="InterPro" id="IPR038371">
    <property type="entry name" value="Cu_polyphenol_OxRdtase_sf"/>
</dbReference>